<dbReference type="AlphaFoldDB" id="A0AAW0DML7"/>
<feature type="non-terminal residue" evidence="1">
    <location>
        <position position="80"/>
    </location>
</feature>
<protein>
    <submittedName>
        <fullName evidence="1">Uncharacterized protein</fullName>
    </submittedName>
</protein>
<sequence>SNLSSIKIRSWNIKGSFILLMDCPETRRELTQYDFNLYQETHLRPQQHDVVSLPSGYTVEAKSRRPKANFAKSWGGVANV</sequence>
<comment type="caution">
    <text evidence="1">The sequence shown here is derived from an EMBL/GenBank/DDBJ whole genome shotgun (WGS) entry which is preliminary data.</text>
</comment>
<name>A0AAW0DML7_9AGAR</name>
<gene>
    <name evidence="1" type="ORF">R3P38DRAFT_2466395</name>
</gene>
<organism evidence="1 2">
    <name type="scientific">Favolaschia claudopus</name>
    <dbReference type="NCBI Taxonomy" id="2862362"/>
    <lineage>
        <taxon>Eukaryota</taxon>
        <taxon>Fungi</taxon>
        <taxon>Dikarya</taxon>
        <taxon>Basidiomycota</taxon>
        <taxon>Agaricomycotina</taxon>
        <taxon>Agaricomycetes</taxon>
        <taxon>Agaricomycetidae</taxon>
        <taxon>Agaricales</taxon>
        <taxon>Marasmiineae</taxon>
        <taxon>Mycenaceae</taxon>
        <taxon>Favolaschia</taxon>
    </lineage>
</organism>
<proteinExistence type="predicted"/>
<dbReference type="Proteomes" id="UP001362999">
    <property type="component" value="Unassembled WGS sequence"/>
</dbReference>
<dbReference type="EMBL" id="JAWWNJ010000006">
    <property type="protein sequence ID" value="KAK7053853.1"/>
    <property type="molecule type" value="Genomic_DNA"/>
</dbReference>
<evidence type="ECO:0000313" key="1">
    <source>
        <dbReference type="EMBL" id="KAK7053853.1"/>
    </source>
</evidence>
<reference evidence="1 2" key="1">
    <citation type="journal article" date="2024" name="J Genomics">
        <title>Draft genome sequencing and assembly of Favolaschia claudopus CIRM-BRFM 2984 isolated from oak limbs.</title>
        <authorList>
            <person name="Navarro D."/>
            <person name="Drula E."/>
            <person name="Chaduli D."/>
            <person name="Cazenave R."/>
            <person name="Ahrendt S."/>
            <person name="Wang J."/>
            <person name="Lipzen A."/>
            <person name="Daum C."/>
            <person name="Barry K."/>
            <person name="Grigoriev I.V."/>
            <person name="Favel A."/>
            <person name="Rosso M.N."/>
            <person name="Martin F."/>
        </authorList>
    </citation>
    <scope>NUCLEOTIDE SEQUENCE [LARGE SCALE GENOMIC DNA]</scope>
    <source>
        <strain evidence="1 2">CIRM-BRFM 2984</strain>
    </source>
</reference>
<evidence type="ECO:0000313" key="2">
    <source>
        <dbReference type="Proteomes" id="UP001362999"/>
    </source>
</evidence>
<keyword evidence="2" id="KW-1185">Reference proteome</keyword>
<feature type="non-terminal residue" evidence="1">
    <location>
        <position position="1"/>
    </location>
</feature>
<accession>A0AAW0DML7</accession>